<evidence type="ECO:0008006" key="3">
    <source>
        <dbReference type="Google" id="ProtNLM"/>
    </source>
</evidence>
<accession>A0ABR1I9F2</accession>
<name>A0ABR1I9F2_9HYPO</name>
<dbReference type="EMBL" id="JAZAVK010000029">
    <property type="protein sequence ID" value="KAK7429437.1"/>
    <property type="molecule type" value="Genomic_DNA"/>
</dbReference>
<dbReference type="Proteomes" id="UP001498421">
    <property type="component" value="Unassembled WGS sequence"/>
</dbReference>
<sequence length="223" mass="23998">MATQETPPRPLILLVSLSHQHFFDEMYANLLSAIHAKANVQRVKKATSALHQLSRQPAPSAVLVTDEGPSVPENAEVWEAVLQYVRQGGTAVVMGHFPSFVLPANIEPFFAKAGLPWASGPYHRTTLQLNRDATGYNPAANLASEYSQKALYVKNVALSDSLYVTDEDSRIESSVFGPDKVNTPGETPVAFTRVGNGKLGYLGDVNAEEGSDTVILAMCGLSA</sequence>
<protein>
    <recommendedName>
        <fullName evidence="3">ThuA-like domain-containing protein</fullName>
    </recommendedName>
</protein>
<gene>
    <name evidence="1" type="ORF">QQZ08_004029</name>
</gene>
<evidence type="ECO:0000313" key="2">
    <source>
        <dbReference type="Proteomes" id="UP001498421"/>
    </source>
</evidence>
<reference evidence="1 2" key="1">
    <citation type="journal article" date="2025" name="Microbiol. Resour. Announc.">
        <title>Draft genome sequences for Neonectria magnoliae and Neonectria punicea, canker pathogens of Liriodendron tulipifera and Acer saccharum in West Virginia.</title>
        <authorList>
            <person name="Petronek H.M."/>
            <person name="Kasson M.T."/>
            <person name="Metheny A.M."/>
            <person name="Stauder C.M."/>
            <person name="Lovett B."/>
            <person name="Lynch S.C."/>
            <person name="Garnas J.R."/>
            <person name="Kasson L.R."/>
            <person name="Stajich J.E."/>
        </authorList>
    </citation>
    <scope>NUCLEOTIDE SEQUENCE [LARGE SCALE GENOMIC DNA]</scope>
    <source>
        <strain evidence="1 2">NRRL 64651</strain>
    </source>
</reference>
<organism evidence="1 2">
    <name type="scientific">Neonectria magnoliae</name>
    <dbReference type="NCBI Taxonomy" id="2732573"/>
    <lineage>
        <taxon>Eukaryota</taxon>
        <taxon>Fungi</taxon>
        <taxon>Dikarya</taxon>
        <taxon>Ascomycota</taxon>
        <taxon>Pezizomycotina</taxon>
        <taxon>Sordariomycetes</taxon>
        <taxon>Hypocreomycetidae</taxon>
        <taxon>Hypocreales</taxon>
        <taxon>Nectriaceae</taxon>
        <taxon>Neonectria</taxon>
    </lineage>
</organism>
<proteinExistence type="predicted"/>
<comment type="caution">
    <text evidence="1">The sequence shown here is derived from an EMBL/GenBank/DDBJ whole genome shotgun (WGS) entry which is preliminary data.</text>
</comment>
<evidence type="ECO:0000313" key="1">
    <source>
        <dbReference type="EMBL" id="KAK7429437.1"/>
    </source>
</evidence>
<keyword evidence="2" id="KW-1185">Reference proteome</keyword>